<dbReference type="EMBL" id="FUXB01000010">
    <property type="protein sequence ID" value="SKA02900.1"/>
    <property type="molecule type" value="Genomic_DNA"/>
</dbReference>
<dbReference type="GO" id="GO:0016811">
    <property type="term" value="F:hydrolase activity, acting on carbon-nitrogen (but not peptide) bonds, in linear amides"/>
    <property type="evidence" value="ECO:0007669"/>
    <property type="project" value="InterPro"/>
</dbReference>
<dbReference type="Gene3D" id="3.60.110.10">
    <property type="entry name" value="Carbon-nitrogen hydrolase"/>
    <property type="match status" value="1"/>
</dbReference>
<organism evidence="4 5">
    <name type="scientific">Vibrio cincinnatiensis DSM 19608</name>
    <dbReference type="NCBI Taxonomy" id="1123491"/>
    <lineage>
        <taxon>Bacteria</taxon>
        <taxon>Pseudomonadati</taxon>
        <taxon>Pseudomonadota</taxon>
        <taxon>Gammaproteobacteria</taxon>
        <taxon>Vibrionales</taxon>
        <taxon>Vibrionaceae</taxon>
        <taxon>Vibrio</taxon>
    </lineage>
</organism>
<comment type="similarity">
    <text evidence="1">Belongs to the carbon-nitrogen hydrolase superfamily. NIT1/NIT2 family.</text>
</comment>
<accession>A0A1T4QGH8</accession>
<sequence length="277" mass="31410">MARMGLIQMTSGSSIKENLQVIEQNLQQLVKQKVEWVVTPENALLFGRHFDYHHHAEPLKQGVIQQQLSALASRYQVWLLMGSFPIRREHGVTSTSILFNPQGELVADYDKLHMFDVDVTDGHRRYRESETFIPGNRVTVVETPLGMLGLSICYDLRFPHLYSELRQKGAQILFVPAAFTAVTGKAHWQVLLQARAIETQCWVVAVGQTGVHPCGRETWGHSMVVSPWGEVVASLGQDAECLVVDIEVEQTVPIRRAMPVMEHTRFYNQLIEKKNPL</sequence>
<name>A0A1T4QGH8_VIBCI</name>
<evidence type="ECO:0000256" key="2">
    <source>
        <dbReference type="ARBA" id="ARBA00022801"/>
    </source>
</evidence>
<dbReference type="STRING" id="1123491.SAMN02745782_02114"/>
<evidence type="ECO:0000259" key="3">
    <source>
        <dbReference type="PROSITE" id="PS50263"/>
    </source>
</evidence>
<feature type="domain" description="CN hydrolase" evidence="3">
    <location>
        <begin position="2"/>
        <end position="250"/>
    </location>
</feature>
<dbReference type="AlphaFoldDB" id="A0A1T4QGH8"/>
<dbReference type="InterPro" id="IPR003010">
    <property type="entry name" value="C-N_Hydrolase"/>
</dbReference>
<evidence type="ECO:0000313" key="5">
    <source>
        <dbReference type="Proteomes" id="UP000190834"/>
    </source>
</evidence>
<dbReference type="PANTHER" id="PTHR23088">
    <property type="entry name" value="NITRILASE-RELATED"/>
    <property type="match status" value="1"/>
</dbReference>
<dbReference type="PROSITE" id="PS01227">
    <property type="entry name" value="UPF0012"/>
    <property type="match status" value="1"/>
</dbReference>
<keyword evidence="5" id="KW-1185">Reference proteome</keyword>
<keyword evidence="2 4" id="KW-0378">Hydrolase</keyword>
<dbReference type="InterPro" id="IPR001110">
    <property type="entry name" value="UPF0012_CS"/>
</dbReference>
<dbReference type="RefSeq" id="WP_078926499.1">
    <property type="nucleotide sequence ID" value="NZ_FUXB01000010.1"/>
</dbReference>
<dbReference type="OrthoDB" id="9811121at2"/>
<dbReference type="Pfam" id="PF00795">
    <property type="entry name" value="CN_hydrolase"/>
    <property type="match status" value="1"/>
</dbReference>
<reference evidence="5" key="1">
    <citation type="submission" date="2017-02" db="EMBL/GenBank/DDBJ databases">
        <authorList>
            <person name="Varghese N."/>
            <person name="Submissions S."/>
        </authorList>
    </citation>
    <scope>NUCLEOTIDE SEQUENCE [LARGE SCALE GENOMIC DNA]</scope>
    <source>
        <strain evidence="5">DSM 19608</strain>
    </source>
</reference>
<evidence type="ECO:0000313" key="4">
    <source>
        <dbReference type="EMBL" id="SKA02900.1"/>
    </source>
</evidence>
<dbReference type="SUPFAM" id="SSF56317">
    <property type="entry name" value="Carbon-nitrogen hydrolase"/>
    <property type="match status" value="1"/>
</dbReference>
<dbReference type="PANTHER" id="PTHR23088:SF27">
    <property type="entry name" value="DEAMINATED GLUTATHIONE AMIDASE"/>
    <property type="match status" value="1"/>
</dbReference>
<dbReference type="InterPro" id="IPR045254">
    <property type="entry name" value="Nit1/2_C-N_Hydrolase"/>
</dbReference>
<evidence type="ECO:0000256" key="1">
    <source>
        <dbReference type="ARBA" id="ARBA00010613"/>
    </source>
</evidence>
<dbReference type="PROSITE" id="PS50263">
    <property type="entry name" value="CN_HYDROLASE"/>
    <property type="match status" value="1"/>
</dbReference>
<gene>
    <name evidence="4" type="ORF">SAMN02745782_02114</name>
</gene>
<proteinExistence type="inferred from homology"/>
<dbReference type="InterPro" id="IPR036526">
    <property type="entry name" value="C-N_Hydrolase_sf"/>
</dbReference>
<dbReference type="Proteomes" id="UP000190834">
    <property type="component" value="Unassembled WGS sequence"/>
</dbReference>
<dbReference type="GeneID" id="70584571"/>
<protein>
    <submittedName>
        <fullName evidence="4">Predicted amidohydrolase</fullName>
    </submittedName>
</protein>
<dbReference type="CDD" id="cd07572">
    <property type="entry name" value="nit"/>
    <property type="match status" value="1"/>
</dbReference>